<evidence type="ECO:0000256" key="8">
    <source>
        <dbReference type="ARBA" id="ARBA00024195"/>
    </source>
</evidence>
<feature type="domain" description="Peptidase S1" evidence="10">
    <location>
        <begin position="35"/>
        <end position="278"/>
    </location>
</feature>
<dbReference type="GO" id="GO:0005576">
    <property type="term" value="C:extracellular region"/>
    <property type="evidence" value="ECO:0007669"/>
    <property type="project" value="UniProtKB-SubCell"/>
</dbReference>
<dbReference type="Gene3D" id="2.40.10.10">
    <property type="entry name" value="Trypsin-like serine proteases"/>
    <property type="match status" value="3"/>
</dbReference>
<evidence type="ECO:0000256" key="2">
    <source>
        <dbReference type="ARBA" id="ARBA00022525"/>
    </source>
</evidence>
<keyword evidence="2" id="KW-0964">Secreted</keyword>
<sequence>MKVCSLVLIWLISESTVDADSFECGRRKIKLNKAIVRGQDTSPGEWPWHAAVYRRTGFSDSYVCGGTLISDKFLLTADHCTNDDNGNGLVSKRIFIRLGVHNLQALNLQTLQQHDVLHVHRFGYSKGVKNDIAILELSTEVRFTEYVQPACINQVPDLTDQLGTVVGWGVTETDALTPVLKSSRMPAIGSIQCIESDRDIFGATLDRSLFCAGYTNGTTVCNGDSGGGIHFERDGAWYVGGLVSFTGVRDSGHLCRTKGYAGFTNVFHFLPWIWNITQLTSLAQKNNVVTLHTGEDPMSSRTYPNYLPRNCGTRIVNRITRGQRANLYEFPWMAVLVSDEDFCMGTLISKRYVLTTIQCSRNPSPYQVKLGDYDILRDRDCNVNDPTDCAPSTRLYDIEFIVLHQSYSRETRHNDIALVRLKTEVSFDDHIQPVCLPVTPQLQRMTFTEFTIAGWGVTDQADNLASILQKAKVPATECNTHSIARKRFPVDSASQICLELVTSDGPIACIGDLGGLLGNTVQFDNGLRFVQFGVVSYGKAACGKGPWIYTNVTHFMPWIRANLAA</sequence>
<proteinExistence type="inferred from homology"/>
<dbReference type="FunFam" id="2.40.10.10:FF:000028">
    <property type="entry name" value="Serine protease easter"/>
    <property type="match status" value="1"/>
</dbReference>
<protein>
    <recommendedName>
        <fullName evidence="10">Peptidase S1 domain-containing protein</fullName>
    </recommendedName>
</protein>
<keyword evidence="6" id="KW-1015">Disulfide bond</keyword>
<dbReference type="SUPFAM" id="SSF50494">
    <property type="entry name" value="Trypsin-like serine proteases"/>
    <property type="match status" value="2"/>
</dbReference>
<evidence type="ECO:0000313" key="11">
    <source>
        <dbReference type="EMBL" id="KAL1396401.1"/>
    </source>
</evidence>
<comment type="similarity">
    <text evidence="8">Belongs to the peptidase S1 family. CLIP subfamily.</text>
</comment>
<dbReference type="PROSITE" id="PS50240">
    <property type="entry name" value="TRYPSIN_DOM"/>
    <property type="match status" value="2"/>
</dbReference>
<organism evidence="11 12">
    <name type="scientific">Culex pipiens pipiens</name>
    <name type="common">Northern house mosquito</name>
    <dbReference type="NCBI Taxonomy" id="38569"/>
    <lineage>
        <taxon>Eukaryota</taxon>
        <taxon>Metazoa</taxon>
        <taxon>Ecdysozoa</taxon>
        <taxon>Arthropoda</taxon>
        <taxon>Hexapoda</taxon>
        <taxon>Insecta</taxon>
        <taxon>Pterygota</taxon>
        <taxon>Neoptera</taxon>
        <taxon>Endopterygota</taxon>
        <taxon>Diptera</taxon>
        <taxon>Nematocera</taxon>
        <taxon>Culicoidea</taxon>
        <taxon>Culicidae</taxon>
        <taxon>Culicinae</taxon>
        <taxon>Culicini</taxon>
        <taxon>Culex</taxon>
        <taxon>Culex</taxon>
    </lineage>
</organism>
<feature type="chain" id="PRO_5044864291" description="Peptidase S1 domain-containing protein" evidence="9">
    <location>
        <begin position="20"/>
        <end position="565"/>
    </location>
</feature>
<keyword evidence="7" id="KW-0325">Glycoprotein</keyword>
<evidence type="ECO:0000256" key="3">
    <source>
        <dbReference type="ARBA" id="ARBA00022588"/>
    </source>
</evidence>
<name>A0ABD1D9S2_CULPP</name>
<gene>
    <name evidence="11" type="ORF">pipiens_010531</name>
</gene>
<dbReference type="AlphaFoldDB" id="A0ABD1D9S2"/>
<reference evidence="11 12" key="1">
    <citation type="submission" date="2024-05" db="EMBL/GenBank/DDBJ databases">
        <title>Culex pipiens pipiens assembly and annotation.</title>
        <authorList>
            <person name="Alout H."/>
            <person name="Durand T."/>
        </authorList>
    </citation>
    <scope>NUCLEOTIDE SEQUENCE [LARGE SCALE GENOMIC DNA]</scope>
    <source>
        <strain evidence="11">HA-2024</strain>
        <tissue evidence="11">Whole body</tissue>
    </source>
</reference>
<dbReference type="InterPro" id="IPR001254">
    <property type="entry name" value="Trypsin_dom"/>
</dbReference>
<dbReference type="EMBL" id="JBEHCU010006720">
    <property type="protein sequence ID" value="KAL1396401.1"/>
    <property type="molecule type" value="Genomic_DNA"/>
</dbReference>
<dbReference type="Pfam" id="PF00089">
    <property type="entry name" value="Trypsin"/>
    <property type="match status" value="2"/>
</dbReference>
<evidence type="ECO:0000256" key="7">
    <source>
        <dbReference type="ARBA" id="ARBA00023180"/>
    </source>
</evidence>
<dbReference type="InterPro" id="IPR001314">
    <property type="entry name" value="Peptidase_S1A"/>
</dbReference>
<evidence type="ECO:0000313" key="12">
    <source>
        <dbReference type="Proteomes" id="UP001562425"/>
    </source>
</evidence>
<keyword evidence="4 9" id="KW-0732">Signal</keyword>
<dbReference type="InterPro" id="IPR051487">
    <property type="entry name" value="Ser/Thr_Proteases_Immune/Dev"/>
</dbReference>
<evidence type="ECO:0000256" key="9">
    <source>
        <dbReference type="SAM" id="SignalP"/>
    </source>
</evidence>
<keyword evidence="12" id="KW-1185">Reference proteome</keyword>
<dbReference type="InterPro" id="IPR043504">
    <property type="entry name" value="Peptidase_S1_PA_chymotrypsin"/>
</dbReference>
<dbReference type="GO" id="GO:0045087">
    <property type="term" value="P:innate immune response"/>
    <property type="evidence" value="ECO:0007669"/>
    <property type="project" value="UniProtKB-KW"/>
</dbReference>
<dbReference type="InterPro" id="IPR009003">
    <property type="entry name" value="Peptidase_S1_PA"/>
</dbReference>
<comment type="caution">
    <text evidence="11">The sequence shown here is derived from an EMBL/GenBank/DDBJ whole genome shotgun (WGS) entry which is preliminary data.</text>
</comment>
<dbReference type="CDD" id="cd00190">
    <property type="entry name" value="Tryp_SPc"/>
    <property type="match status" value="2"/>
</dbReference>
<keyword evidence="3" id="KW-0399">Innate immunity</keyword>
<evidence type="ECO:0000259" key="10">
    <source>
        <dbReference type="PROSITE" id="PS50240"/>
    </source>
</evidence>
<evidence type="ECO:0000256" key="6">
    <source>
        <dbReference type="ARBA" id="ARBA00023157"/>
    </source>
</evidence>
<evidence type="ECO:0000256" key="4">
    <source>
        <dbReference type="ARBA" id="ARBA00022729"/>
    </source>
</evidence>
<dbReference type="PRINTS" id="PR00722">
    <property type="entry name" value="CHYMOTRYPSIN"/>
</dbReference>
<keyword evidence="5" id="KW-0391">Immunity</keyword>
<comment type="subcellular location">
    <subcellularLocation>
        <location evidence="1">Secreted</location>
    </subcellularLocation>
</comment>
<evidence type="ECO:0000256" key="5">
    <source>
        <dbReference type="ARBA" id="ARBA00022859"/>
    </source>
</evidence>
<feature type="domain" description="Peptidase S1" evidence="10">
    <location>
        <begin position="319"/>
        <end position="564"/>
    </location>
</feature>
<evidence type="ECO:0000256" key="1">
    <source>
        <dbReference type="ARBA" id="ARBA00004613"/>
    </source>
</evidence>
<dbReference type="Proteomes" id="UP001562425">
    <property type="component" value="Unassembled WGS sequence"/>
</dbReference>
<feature type="signal peptide" evidence="9">
    <location>
        <begin position="1"/>
        <end position="19"/>
    </location>
</feature>
<dbReference type="SMART" id="SM00020">
    <property type="entry name" value="Tryp_SPc"/>
    <property type="match status" value="2"/>
</dbReference>
<accession>A0ABD1D9S2</accession>
<dbReference type="PANTHER" id="PTHR24256">
    <property type="entry name" value="TRYPTASE-RELATED"/>
    <property type="match status" value="1"/>
</dbReference>